<proteinExistence type="predicted"/>
<dbReference type="AlphaFoldDB" id="A0A0C3QD17"/>
<reference evidence="2 3" key="1">
    <citation type="submission" date="2014-04" db="EMBL/GenBank/DDBJ databases">
        <authorList>
            <consortium name="DOE Joint Genome Institute"/>
            <person name="Kuo A."/>
            <person name="Girlanda M."/>
            <person name="Perotto S."/>
            <person name="Kohler A."/>
            <person name="Nagy L.G."/>
            <person name="Floudas D."/>
            <person name="Copeland A."/>
            <person name="Barry K.W."/>
            <person name="Cichocki N."/>
            <person name="Veneault-Fourrey C."/>
            <person name="LaButti K."/>
            <person name="Lindquist E.A."/>
            <person name="Lipzen A."/>
            <person name="Lundell T."/>
            <person name="Morin E."/>
            <person name="Murat C."/>
            <person name="Sun H."/>
            <person name="Tunlid A."/>
            <person name="Henrissat B."/>
            <person name="Grigoriev I.V."/>
            <person name="Hibbett D.S."/>
            <person name="Martin F."/>
            <person name="Nordberg H.P."/>
            <person name="Cantor M.N."/>
            <person name="Hua S.X."/>
        </authorList>
    </citation>
    <scope>NUCLEOTIDE SEQUENCE [LARGE SCALE GENOMIC DNA]</scope>
    <source>
        <strain evidence="2 3">MUT 4182</strain>
    </source>
</reference>
<protein>
    <submittedName>
        <fullName evidence="2">Uncharacterized protein</fullName>
    </submittedName>
</protein>
<name>A0A0C3QD17_9AGAM</name>
<gene>
    <name evidence="2" type="ORF">M407DRAFT_27919</name>
</gene>
<evidence type="ECO:0000313" key="2">
    <source>
        <dbReference type="EMBL" id="KIO22589.1"/>
    </source>
</evidence>
<dbReference type="EMBL" id="KN823106">
    <property type="protein sequence ID" value="KIO22589.1"/>
    <property type="molecule type" value="Genomic_DNA"/>
</dbReference>
<keyword evidence="3" id="KW-1185">Reference proteome</keyword>
<organism evidence="2 3">
    <name type="scientific">Tulasnella calospora MUT 4182</name>
    <dbReference type="NCBI Taxonomy" id="1051891"/>
    <lineage>
        <taxon>Eukaryota</taxon>
        <taxon>Fungi</taxon>
        <taxon>Dikarya</taxon>
        <taxon>Basidiomycota</taxon>
        <taxon>Agaricomycotina</taxon>
        <taxon>Agaricomycetes</taxon>
        <taxon>Cantharellales</taxon>
        <taxon>Tulasnellaceae</taxon>
        <taxon>Tulasnella</taxon>
    </lineage>
</organism>
<sequence length="144" mass="15411">MEALSNVHLDDSVMPNAQMPPGSDNSGIFQTPDNAEYLLSSASQTHKNLVEGLKQIFDAEQQGVGEGEAKQKVKKHLQAPNPGSDPKRLQTNQKSTGMRAPCGDEVSEPGTIHPSINTPVVNPKFISSKCKNVVHGMLQVLIGA</sequence>
<feature type="region of interest" description="Disordered" evidence="1">
    <location>
        <begin position="1"/>
        <end position="31"/>
    </location>
</feature>
<reference evidence="3" key="2">
    <citation type="submission" date="2015-01" db="EMBL/GenBank/DDBJ databases">
        <title>Evolutionary Origins and Diversification of the Mycorrhizal Mutualists.</title>
        <authorList>
            <consortium name="DOE Joint Genome Institute"/>
            <consortium name="Mycorrhizal Genomics Consortium"/>
            <person name="Kohler A."/>
            <person name="Kuo A."/>
            <person name="Nagy L.G."/>
            <person name="Floudas D."/>
            <person name="Copeland A."/>
            <person name="Barry K.W."/>
            <person name="Cichocki N."/>
            <person name="Veneault-Fourrey C."/>
            <person name="LaButti K."/>
            <person name="Lindquist E.A."/>
            <person name="Lipzen A."/>
            <person name="Lundell T."/>
            <person name="Morin E."/>
            <person name="Murat C."/>
            <person name="Riley R."/>
            <person name="Ohm R."/>
            <person name="Sun H."/>
            <person name="Tunlid A."/>
            <person name="Henrissat B."/>
            <person name="Grigoriev I.V."/>
            <person name="Hibbett D.S."/>
            <person name="Martin F."/>
        </authorList>
    </citation>
    <scope>NUCLEOTIDE SEQUENCE [LARGE SCALE GENOMIC DNA]</scope>
    <source>
        <strain evidence="3">MUT 4182</strain>
    </source>
</reference>
<evidence type="ECO:0000313" key="3">
    <source>
        <dbReference type="Proteomes" id="UP000054248"/>
    </source>
</evidence>
<evidence type="ECO:0000256" key="1">
    <source>
        <dbReference type="SAM" id="MobiDB-lite"/>
    </source>
</evidence>
<feature type="region of interest" description="Disordered" evidence="1">
    <location>
        <begin position="61"/>
        <end position="115"/>
    </location>
</feature>
<dbReference type="HOGENOM" id="CLU_1797857_0_0_1"/>
<accession>A0A0C3QD17</accession>
<dbReference type="Proteomes" id="UP000054248">
    <property type="component" value="Unassembled WGS sequence"/>
</dbReference>